<evidence type="ECO:0000313" key="1">
    <source>
        <dbReference type="EMBL" id="KNZ60636.1"/>
    </source>
</evidence>
<organism evidence="1 2">
    <name type="scientific">Puccinia sorghi</name>
    <dbReference type="NCBI Taxonomy" id="27349"/>
    <lineage>
        <taxon>Eukaryota</taxon>
        <taxon>Fungi</taxon>
        <taxon>Dikarya</taxon>
        <taxon>Basidiomycota</taxon>
        <taxon>Pucciniomycotina</taxon>
        <taxon>Pucciniomycetes</taxon>
        <taxon>Pucciniales</taxon>
        <taxon>Pucciniaceae</taxon>
        <taxon>Puccinia</taxon>
    </lineage>
</organism>
<protein>
    <submittedName>
        <fullName evidence="1">Uncharacterized protein</fullName>
    </submittedName>
</protein>
<evidence type="ECO:0000313" key="2">
    <source>
        <dbReference type="Proteomes" id="UP000037035"/>
    </source>
</evidence>
<dbReference type="STRING" id="27349.A0A0L6VIM1"/>
<dbReference type="OrthoDB" id="3039677at2759"/>
<comment type="caution">
    <text evidence="1">The sequence shown here is derived from an EMBL/GenBank/DDBJ whole genome shotgun (WGS) entry which is preliminary data.</text>
</comment>
<name>A0A0L6VIM1_9BASI</name>
<dbReference type="Proteomes" id="UP000037035">
    <property type="component" value="Unassembled WGS sequence"/>
</dbReference>
<reference evidence="1 2" key="1">
    <citation type="submission" date="2015-08" db="EMBL/GenBank/DDBJ databases">
        <title>Next Generation Sequencing and Analysis of the Genome of Puccinia sorghi L Schw, the Causal Agent of Maize Common Rust.</title>
        <authorList>
            <person name="Rochi L."/>
            <person name="Burguener G."/>
            <person name="Darino M."/>
            <person name="Turjanski A."/>
            <person name="Kreff E."/>
            <person name="Dieguez M.J."/>
            <person name="Sacco F."/>
        </authorList>
    </citation>
    <scope>NUCLEOTIDE SEQUENCE [LARGE SCALE GENOMIC DNA]</scope>
    <source>
        <strain evidence="1 2">RO10H11247</strain>
    </source>
</reference>
<sequence>NKLAGKQVSLGVMALTCLNLHPSIRYKPQYTFLAGIIPAPNQPDMVTISNVLRPIVDELLNLEKSIKVKTFCFPEGCSVSAKLGALIGDVVATHKVAGFSSHSASRFCSWCDVLNTNIGQMQMGRARTRATTLAAARRWGDA</sequence>
<dbReference type="VEuPathDB" id="FungiDB:VP01_15268g1"/>
<keyword evidence="2" id="KW-1185">Reference proteome</keyword>
<proteinExistence type="predicted"/>
<dbReference type="EMBL" id="LAVV01005851">
    <property type="protein sequence ID" value="KNZ60636.1"/>
    <property type="molecule type" value="Genomic_DNA"/>
</dbReference>
<dbReference type="AlphaFoldDB" id="A0A0L6VIM1"/>
<feature type="non-terminal residue" evidence="1">
    <location>
        <position position="142"/>
    </location>
</feature>
<feature type="non-terminal residue" evidence="1">
    <location>
        <position position="1"/>
    </location>
</feature>
<accession>A0A0L6VIM1</accession>
<gene>
    <name evidence="1" type="ORF">VP01_15268g1</name>
</gene>